<protein>
    <submittedName>
        <fullName evidence="2">Uncharacterized protein</fullName>
    </submittedName>
</protein>
<organism evidence="2 3">
    <name type="scientific">Scophthalmus maximus</name>
    <name type="common">Turbot</name>
    <name type="synonym">Psetta maxima</name>
    <dbReference type="NCBI Taxonomy" id="52904"/>
    <lineage>
        <taxon>Eukaryota</taxon>
        <taxon>Metazoa</taxon>
        <taxon>Chordata</taxon>
        <taxon>Craniata</taxon>
        <taxon>Vertebrata</taxon>
        <taxon>Euteleostomi</taxon>
        <taxon>Actinopterygii</taxon>
        <taxon>Neopterygii</taxon>
        <taxon>Teleostei</taxon>
        <taxon>Neoteleostei</taxon>
        <taxon>Acanthomorphata</taxon>
        <taxon>Carangaria</taxon>
        <taxon>Pleuronectiformes</taxon>
        <taxon>Pleuronectoidei</taxon>
        <taxon>Scophthalmidae</taxon>
        <taxon>Scophthalmus</taxon>
    </lineage>
</organism>
<evidence type="ECO:0000313" key="3">
    <source>
        <dbReference type="Proteomes" id="UP000246464"/>
    </source>
</evidence>
<keyword evidence="1" id="KW-0472">Membrane</keyword>
<feature type="transmembrane region" description="Helical" evidence="1">
    <location>
        <begin position="179"/>
        <end position="201"/>
    </location>
</feature>
<dbReference type="EMBL" id="CP026246">
    <property type="protein sequence ID" value="AWO99779.1"/>
    <property type="molecule type" value="Genomic_DNA"/>
</dbReference>
<name>A0A2U9B7E3_SCOMX</name>
<keyword evidence="3" id="KW-1185">Reference proteome</keyword>
<dbReference type="AlphaFoldDB" id="A0A2U9B7E3"/>
<evidence type="ECO:0000313" key="2">
    <source>
        <dbReference type="EMBL" id="AWO99779.1"/>
    </source>
</evidence>
<reference evidence="2 3" key="1">
    <citation type="submission" date="2017-12" db="EMBL/GenBank/DDBJ databases">
        <title>Integrating genomic resources of turbot (Scophthalmus maximus) in depth evaluation of genetic and physical mapping variation across individuals.</title>
        <authorList>
            <person name="Martinez P."/>
        </authorList>
    </citation>
    <scope>NUCLEOTIDE SEQUENCE [LARGE SCALE GENOMIC DNA]</scope>
</reference>
<accession>A0A2U9B7E3</accession>
<keyword evidence="1" id="KW-0812">Transmembrane</keyword>
<dbReference type="Proteomes" id="UP000246464">
    <property type="component" value="Chromosome 4"/>
</dbReference>
<sequence>MGDVLSSLRSHIRFRNIANTMDEDILEGTADIWIVEEPMERGITEDGTDAEIVDDRPDAEIVEDEGQSQLRIYVAMMTLEVLVMCGAIKGVEEDVWASRTQRLVNKTMERLPERSVPSMTPKKMAKHVFKELRVNFSRRLVKHMLLLEDPVLETVIAKCFQSYIQGLPKRKRSYKWCKYLFNSVFTVLVVAGIIGIGFLVFNPRILQPA</sequence>
<evidence type="ECO:0000256" key="1">
    <source>
        <dbReference type="SAM" id="Phobius"/>
    </source>
</evidence>
<proteinExistence type="predicted"/>
<keyword evidence="1" id="KW-1133">Transmembrane helix</keyword>
<gene>
    <name evidence="2" type="ORF">SMAX5B_012428</name>
</gene>